<dbReference type="EMBL" id="CAJNOR010002404">
    <property type="protein sequence ID" value="CAF1289448.1"/>
    <property type="molecule type" value="Genomic_DNA"/>
</dbReference>
<evidence type="ECO:0000256" key="3">
    <source>
        <dbReference type="ARBA" id="ARBA00022801"/>
    </source>
</evidence>
<keyword evidence="12" id="KW-1185">Reference proteome</keyword>
<dbReference type="AlphaFoldDB" id="A0A815CMX9"/>
<gene>
    <name evidence="11" type="ORF">XAT740_LOCUS28256</name>
</gene>
<dbReference type="InterPro" id="IPR036573">
    <property type="entry name" value="CBM_sf_5/12"/>
</dbReference>
<comment type="caution">
    <text evidence="11">The sequence shown here is derived from an EMBL/GenBank/DDBJ whole genome shotgun (WGS) entry which is preliminary data.</text>
</comment>
<keyword evidence="3" id="KW-0378">Hydrolase</keyword>
<dbReference type="InterPro" id="IPR052282">
    <property type="entry name" value="Starch-active_LPMO"/>
</dbReference>
<sequence>MYKLLIFFSFCLISIDAHGYLFEPVARSSAWLVDPAFKECCTYSGHMEMFCGGIGHQWNNNGGKCGICGEPYDRAVKLFEKGGRLYLGKIVQTYAQGQQIEVKVKLSANHQGYFEFRLCSVDNNPDADASQECLDNHLLTVIDSNSTKHSDIYRHGSGMITVRVQLPSNLACQHCVFQWKYTTGNNWGRDPITNKSGPGLGKENETFMGCSDISITPKRTTTIRPPRLFISKATATTTKRSSTSTSADYWIILLSKYWSLPPMKHQSKTTTTTTTVATKISSFKSSKKTITRTTTSITTSAAIIRSVAQISVWSSLLVPYKKGDEVLYNGAKYRCVTSHRSYAGAEPSLLTWALWRKVN</sequence>
<name>A0A815CMX9_ADIRI</name>
<evidence type="ECO:0000256" key="8">
    <source>
        <dbReference type="SAM" id="SignalP"/>
    </source>
</evidence>
<dbReference type="GO" id="GO:0030246">
    <property type="term" value="F:carbohydrate binding"/>
    <property type="evidence" value="ECO:0007669"/>
    <property type="project" value="InterPro"/>
</dbReference>
<feature type="signal peptide" evidence="8">
    <location>
        <begin position="1"/>
        <end position="19"/>
    </location>
</feature>
<reference evidence="11" key="1">
    <citation type="submission" date="2021-02" db="EMBL/GenBank/DDBJ databases">
        <authorList>
            <person name="Nowell W R."/>
        </authorList>
    </citation>
    <scope>NUCLEOTIDE SEQUENCE</scope>
</reference>
<dbReference type="GO" id="GO:0004553">
    <property type="term" value="F:hydrolase activity, hydrolyzing O-glycosyl compounds"/>
    <property type="evidence" value="ECO:0007669"/>
    <property type="project" value="InterPro"/>
</dbReference>
<keyword evidence="2" id="KW-0479">Metal-binding</keyword>
<evidence type="ECO:0000259" key="10">
    <source>
        <dbReference type="Pfam" id="PF03067"/>
    </source>
</evidence>
<proteinExistence type="inferred from homology"/>
<comment type="similarity">
    <text evidence="7">Belongs to the polysaccharide monooxygenase AA13 family.</text>
</comment>
<evidence type="ECO:0000256" key="6">
    <source>
        <dbReference type="ARBA" id="ARBA00023180"/>
    </source>
</evidence>
<keyword evidence="5" id="KW-1015">Disulfide bond</keyword>
<dbReference type="Gene3D" id="2.10.10.20">
    <property type="entry name" value="Carbohydrate-binding module superfamily 5/12"/>
    <property type="match status" value="1"/>
</dbReference>
<comment type="cofactor">
    <cofactor evidence="1">
        <name>Cu(2+)</name>
        <dbReference type="ChEBI" id="CHEBI:29036"/>
    </cofactor>
</comment>
<evidence type="ECO:0000259" key="9">
    <source>
        <dbReference type="Pfam" id="PF02839"/>
    </source>
</evidence>
<feature type="domain" description="Chitin-binding type-4" evidence="10">
    <location>
        <begin position="18"/>
        <end position="213"/>
    </location>
</feature>
<dbReference type="InterPro" id="IPR003610">
    <property type="entry name" value="CBM5/12"/>
</dbReference>
<dbReference type="Proteomes" id="UP000663828">
    <property type="component" value="Unassembled WGS sequence"/>
</dbReference>
<evidence type="ECO:0000256" key="7">
    <source>
        <dbReference type="ARBA" id="ARBA00034311"/>
    </source>
</evidence>
<evidence type="ECO:0008006" key="13">
    <source>
        <dbReference type="Google" id="ProtNLM"/>
    </source>
</evidence>
<dbReference type="GO" id="GO:0005576">
    <property type="term" value="C:extracellular region"/>
    <property type="evidence" value="ECO:0007669"/>
    <property type="project" value="InterPro"/>
</dbReference>
<feature type="chain" id="PRO_5032332815" description="Chitin-binding type-4 domain-containing protein" evidence="8">
    <location>
        <begin position="20"/>
        <end position="359"/>
    </location>
</feature>
<evidence type="ECO:0000256" key="1">
    <source>
        <dbReference type="ARBA" id="ARBA00001973"/>
    </source>
</evidence>
<evidence type="ECO:0000256" key="5">
    <source>
        <dbReference type="ARBA" id="ARBA00023157"/>
    </source>
</evidence>
<evidence type="ECO:0000313" key="12">
    <source>
        <dbReference type="Proteomes" id="UP000663828"/>
    </source>
</evidence>
<dbReference type="PANTHER" id="PTHR36575:SF2">
    <property type="entry name" value="CHITIN-BINDING TYPE-4 DOMAIN-CONTAINING PROTEIN-RELATED"/>
    <property type="match status" value="1"/>
</dbReference>
<dbReference type="Gene3D" id="2.70.50.70">
    <property type="match status" value="1"/>
</dbReference>
<dbReference type="CDD" id="cd12214">
    <property type="entry name" value="ChiA1_BD"/>
    <property type="match status" value="1"/>
</dbReference>
<keyword evidence="4" id="KW-0186">Copper</keyword>
<dbReference type="SUPFAM" id="SSF51055">
    <property type="entry name" value="Carbohydrate binding domain"/>
    <property type="match status" value="1"/>
</dbReference>
<dbReference type="InterPro" id="IPR004302">
    <property type="entry name" value="Cellulose/chitin-bd_N"/>
</dbReference>
<accession>A0A815CMX9</accession>
<organism evidence="11 12">
    <name type="scientific">Adineta ricciae</name>
    <name type="common">Rotifer</name>
    <dbReference type="NCBI Taxonomy" id="249248"/>
    <lineage>
        <taxon>Eukaryota</taxon>
        <taxon>Metazoa</taxon>
        <taxon>Spiralia</taxon>
        <taxon>Gnathifera</taxon>
        <taxon>Rotifera</taxon>
        <taxon>Eurotatoria</taxon>
        <taxon>Bdelloidea</taxon>
        <taxon>Adinetida</taxon>
        <taxon>Adinetidae</taxon>
        <taxon>Adineta</taxon>
    </lineage>
</organism>
<dbReference type="PANTHER" id="PTHR36575">
    <property type="entry name" value="BINDING PROTEIN, PUTATIVE (AFU_ORTHOLOGUE AFUA_1G14430)-RELATED"/>
    <property type="match status" value="1"/>
</dbReference>
<keyword evidence="8" id="KW-0732">Signal</keyword>
<evidence type="ECO:0000256" key="4">
    <source>
        <dbReference type="ARBA" id="ARBA00023008"/>
    </source>
</evidence>
<evidence type="ECO:0000313" key="11">
    <source>
        <dbReference type="EMBL" id="CAF1289448.1"/>
    </source>
</evidence>
<dbReference type="GO" id="GO:0005975">
    <property type="term" value="P:carbohydrate metabolic process"/>
    <property type="evidence" value="ECO:0007669"/>
    <property type="project" value="InterPro"/>
</dbReference>
<protein>
    <recommendedName>
        <fullName evidence="13">Chitin-binding type-4 domain-containing protein</fullName>
    </recommendedName>
</protein>
<dbReference type="Pfam" id="PF03067">
    <property type="entry name" value="LPMO_10"/>
    <property type="match status" value="1"/>
</dbReference>
<keyword evidence="6" id="KW-0325">Glycoprotein</keyword>
<dbReference type="Pfam" id="PF02839">
    <property type="entry name" value="CBM_5_12"/>
    <property type="match status" value="1"/>
</dbReference>
<dbReference type="GO" id="GO:0046872">
    <property type="term" value="F:metal ion binding"/>
    <property type="evidence" value="ECO:0007669"/>
    <property type="project" value="UniProtKB-KW"/>
</dbReference>
<feature type="domain" description="Chitin-binding type-3" evidence="9">
    <location>
        <begin position="319"/>
        <end position="355"/>
    </location>
</feature>
<evidence type="ECO:0000256" key="2">
    <source>
        <dbReference type="ARBA" id="ARBA00022723"/>
    </source>
</evidence>